<dbReference type="SMART" id="SM00736">
    <property type="entry name" value="CADG"/>
    <property type="match status" value="1"/>
</dbReference>
<reference evidence="3 4" key="1">
    <citation type="submission" date="2023-12" db="EMBL/GenBank/DDBJ databases">
        <title>Streptomyces sp. V4-01.</title>
        <authorList>
            <person name="Somphong A."/>
            <person name="Phongsopitanun W."/>
        </authorList>
    </citation>
    <scope>NUCLEOTIDE SEQUENCE [LARGE SCALE GENOMIC DNA]</scope>
    <source>
        <strain evidence="3 4">V4-01</strain>
    </source>
</reference>
<keyword evidence="4" id="KW-1185">Reference proteome</keyword>
<name>A0ABU7PLA6_9ACTN</name>
<dbReference type="PROSITE" id="PS51695">
    <property type="entry name" value="SEDOLISIN"/>
    <property type="match status" value="1"/>
</dbReference>
<gene>
    <name evidence="3" type="ORF">V2S66_29095</name>
</gene>
<dbReference type="InterPro" id="IPR030400">
    <property type="entry name" value="Sedolisin_dom"/>
</dbReference>
<protein>
    <submittedName>
        <fullName evidence="3">Ig domain-containing protein</fullName>
    </submittedName>
</protein>
<dbReference type="Gene3D" id="2.60.40.10">
    <property type="entry name" value="Immunoglobulins"/>
    <property type="match status" value="1"/>
</dbReference>
<dbReference type="Pfam" id="PF05345">
    <property type="entry name" value="He_PIG"/>
    <property type="match status" value="1"/>
</dbReference>
<dbReference type="InterPro" id="IPR050819">
    <property type="entry name" value="Tripeptidyl-peptidase_I"/>
</dbReference>
<keyword evidence="1" id="KW-0732">Signal</keyword>
<dbReference type="SUPFAM" id="SSF49313">
    <property type="entry name" value="Cadherin-like"/>
    <property type="match status" value="1"/>
</dbReference>
<evidence type="ECO:0000313" key="4">
    <source>
        <dbReference type="Proteomes" id="UP001344658"/>
    </source>
</evidence>
<dbReference type="InterPro" id="IPR015919">
    <property type="entry name" value="Cadherin-like_sf"/>
</dbReference>
<organism evidence="3 4">
    <name type="scientific">Actinacidiphila polyblastidii</name>
    <dbReference type="NCBI Taxonomy" id="3110430"/>
    <lineage>
        <taxon>Bacteria</taxon>
        <taxon>Bacillati</taxon>
        <taxon>Actinomycetota</taxon>
        <taxon>Actinomycetes</taxon>
        <taxon>Kitasatosporales</taxon>
        <taxon>Streptomycetaceae</taxon>
        <taxon>Actinacidiphila</taxon>
    </lineage>
</organism>
<accession>A0ABU7PLA6</accession>
<dbReference type="Gene3D" id="3.40.50.200">
    <property type="entry name" value="Peptidase S8/S53 domain"/>
    <property type="match status" value="1"/>
</dbReference>
<feature type="signal peptide" evidence="1">
    <location>
        <begin position="1"/>
        <end position="38"/>
    </location>
</feature>
<dbReference type="InterPro" id="IPR036852">
    <property type="entry name" value="Peptidase_S8/S53_dom_sf"/>
</dbReference>
<dbReference type="RefSeq" id="WP_330799716.1">
    <property type="nucleotide sequence ID" value="NZ_JAZEWV010000038.1"/>
</dbReference>
<feature type="domain" description="Peptidase S53" evidence="2">
    <location>
        <begin position="93"/>
        <end position="434"/>
    </location>
</feature>
<evidence type="ECO:0000259" key="2">
    <source>
        <dbReference type="PROSITE" id="PS51695"/>
    </source>
</evidence>
<dbReference type="InterPro" id="IPR006644">
    <property type="entry name" value="Cadg"/>
</dbReference>
<sequence length="681" mass="67563">MEGSSLQSTSPGRVRRAVRRATLALVATGALVTGGLVAAAAPSVAAAAPQGSVSATGATGATAGHAQHLCATPGEGQAACLSLARTDVMHHLGITPNATPSGYGPTDLQSAYALPAAAGAGATVAIVDAQDDPNAEKDLGTYRTQYGLPSCTTANGCFKKVDQNGGTSYPTADSGWAGEISLDLDMVSAVCPQCHILLVEATSANMDDLGTAVNRAVTLGAKYVSNSYGGSEDSSDTTSDSQYFNHPGVAITVSSGDEGYGAEYPAASKYVTAVGGTSLSRASNTRGWSESVWGTSAGGEGAGSGCSAYDAKPTWQTDTGCSKRTIADVSAVADPNTGLAVYDSYGASGWQVYGGTSASSPIIASVYALAGTPAANTVPASYPYAHTGNLNDVTSGANGSCGSSYLCTAKAGYDGPTGLGTPNGTTAFAGGGSTGGNTVTVTSPGNQSTQVGTAVSLQVHATDSASGQTLTYSATGLPAGLSINASSGLISGTPTTAGTSSVTVTAKDTTNATGSASFTWTVTSSGGGGCTAAQLLGNPGFETGTASPWTASSGVIDNSTGEAAHSGSWKAWLNGYGTTHTDTLSQSVTVPAACTSATFTFYLHIDTAETTTTTAYDKLTVAAGTTTLATYSNLNKATGYAQKSINLSSYAGQTVTLKFTGTEDSSLQTSFVIDDTAVNVS</sequence>
<dbReference type="PANTHER" id="PTHR14218:SF15">
    <property type="entry name" value="TRIPEPTIDYL-PEPTIDASE 1"/>
    <property type="match status" value="1"/>
</dbReference>
<dbReference type="EMBL" id="JAZEWV010000038">
    <property type="protein sequence ID" value="MEE4546012.1"/>
    <property type="molecule type" value="Genomic_DNA"/>
</dbReference>
<feature type="chain" id="PRO_5045058227" evidence="1">
    <location>
        <begin position="39"/>
        <end position="681"/>
    </location>
</feature>
<dbReference type="Proteomes" id="UP001344658">
    <property type="component" value="Unassembled WGS sequence"/>
</dbReference>
<dbReference type="PANTHER" id="PTHR14218">
    <property type="entry name" value="PROTEASE S8 TRIPEPTIDYL PEPTIDASE I CLN2"/>
    <property type="match status" value="1"/>
</dbReference>
<proteinExistence type="predicted"/>
<comment type="caution">
    <text evidence="3">The sequence shown here is derived from an EMBL/GenBank/DDBJ whole genome shotgun (WGS) entry which is preliminary data.</text>
</comment>
<dbReference type="SUPFAM" id="SSF52743">
    <property type="entry name" value="Subtilisin-like"/>
    <property type="match status" value="1"/>
</dbReference>
<evidence type="ECO:0000256" key="1">
    <source>
        <dbReference type="SAM" id="SignalP"/>
    </source>
</evidence>
<dbReference type="Gene3D" id="2.60.120.260">
    <property type="entry name" value="Galactose-binding domain-like"/>
    <property type="match status" value="1"/>
</dbReference>
<dbReference type="InterPro" id="IPR013783">
    <property type="entry name" value="Ig-like_fold"/>
</dbReference>
<evidence type="ECO:0000313" key="3">
    <source>
        <dbReference type="EMBL" id="MEE4546012.1"/>
    </source>
</evidence>